<dbReference type="VEuPathDB" id="MicrosporidiaDB:H312_03420"/>
<keyword evidence="1" id="KW-0472">Membrane</keyword>
<gene>
    <name evidence="2" type="ORF">H312_03420</name>
</gene>
<reference evidence="3" key="1">
    <citation type="submission" date="2013-02" db="EMBL/GenBank/DDBJ databases">
        <authorList>
            <consortium name="The Broad Institute Genome Sequencing Platform"/>
            <person name="Cuomo C."/>
            <person name="Becnel J."/>
            <person name="Sanscrainte N."/>
            <person name="Walker B."/>
            <person name="Young S.K."/>
            <person name="Zeng Q."/>
            <person name="Gargeya S."/>
            <person name="Fitzgerald M."/>
            <person name="Haas B."/>
            <person name="Abouelleil A."/>
            <person name="Alvarado L."/>
            <person name="Arachchi H.M."/>
            <person name="Berlin A.M."/>
            <person name="Chapman S.B."/>
            <person name="Dewar J."/>
            <person name="Goldberg J."/>
            <person name="Griggs A."/>
            <person name="Gujja S."/>
            <person name="Hansen M."/>
            <person name="Howarth C."/>
            <person name="Imamovic A."/>
            <person name="Larimer J."/>
            <person name="McCowan C."/>
            <person name="Murphy C."/>
            <person name="Neiman D."/>
            <person name="Pearson M."/>
            <person name="Priest M."/>
            <person name="Roberts A."/>
            <person name="Saif S."/>
            <person name="Shea T."/>
            <person name="Sisk P."/>
            <person name="Sykes S."/>
            <person name="Wortman J."/>
            <person name="Nusbaum C."/>
            <person name="Birren B."/>
        </authorList>
    </citation>
    <scope>NUCLEOTIDE SEQUENCE [LARGE SCALE GENOMIC DNA]</scope>
    <source>
        <strain evidence="3">PRA339</strain>
    </source>
</reference>
<dbReference type="HOGENOM" id="CLU_3055826_0_0_1"/>
<feature type="transmembrane region" description="Helical" evidence="1">
    <location>
        <begin position="37"/>
        <end position="53"/>
    </location>
</feature>
<keyword evidence="3" id="KW-1185">Reference proteome</keyword>
<evidence type="ECO:0000256" key="1">
    <source>
        <dbReference type="SAM" id="Phobius"/>
    </source>
</evidence>
<protein>
    <submittedName>
        <fullName evidence="2">Uncharacterized protein</fullName>
    </submittedName>
</protein>
<keyword evidence="1" id="KW-1133">Transmembrane helix</keyword>
<evidence type="ECO:0000313" key="3">
    <source>
        <dbReference type="Proteomes" id="UP000030655"/>
    </source>
</evidence>
<organism evidence="2 3">
    <name type="scientific">Anncaliia algerae PRA339</name>
    <dbReference type="NCBI Taxonomy" id="1288291"/>
    <lineage>
        <taxon>Eukaryota</taxon>
        <taxon>Fungi</taxon>
        <taxon>Fungi incertae sedis</taxon>
        <taxon>Microsporidia</taxon>
        <taxon>Tubulinosematoidea</taxon>
        <taxon>Tubulinosematidae</taxon>
        <taxon>Anncaliia</taxon>
    </lineage>
</organism>
<reference evidence="2 3" key="2">
    <citation type="submission" date="2014-03" db="EMBL/GenBank/DDBJ databases">
        <title>The Genome Sequence of Anncaliia algerae insect isolate PRA339.</title>
        <authorList>
            <consortium name="The Broad Institute Genome Sequencing Platform"/>
            <consortium name="The Broad Institute Genome Sequencing Center for Infectious Disease"/>
            <person name="Cuomo C."/>
            <person name="Becnel J."/>
            <person name="Sanscrainte N."/>
            <person name="Walker B."/>
            <person name="Young S.K."/>
            <person name="Zeng Q."/>
            <person name="Gargeya S."/>
            <person name="Fitzgerald M."/>
            <person name="Haas B."/>
            <person name="Abouelleil A."/>
            <person name="Alvarado L."/>
            <person name="Arachchi H.M."/>
            <person name="Berlin A.M."/>
            <person name="Chapman S.B."/>
            <person name="Dewar J."/>
            <person name="Goldberg J."/>
            <person name="Griggs A."/>
            <person name="Gujja S."/>
            <person name="Hansen M."/>
            <person name="Howarth C."/>
            <person name="Imamovic A."/>
            <person name="Larimer J."/>
            <person name="McCowan C."/>
            <person name="Murphy C."/>
            <person name="Neiman D."/>
            <person name="Pearson M."/>
            <person name="Priest M."/>
            <person name="Roberts A."/>
            <person name="Saif S."/>
            <person name="Shea T."/>
            <person name="Sisk P."/>
            <person name="Sykes S."/>
            <person name="Wortman J."/>
            <person name="Nusbaum C."/>
            <person name="Birren B."/>
        </authorList>
    </citation>
    <scope>NUCLEOTIDE SEQUENCE [LARGE SCALE GENOMIC DNA]</scope>
    <source>
        <strain evidence="2 3">PRA339</strain>
    </source>
</reference>
<accession>A0A059EWA8</accession>
<dbReference type="OrthoDB" id="2187392at2759"/>
<dbReference type="Proteomes" id="UP000030655">
    <property type="component" value="Unassembled WGS sequence"/>
</dbReference>
<proteinExistence type="predicted"/>
<name>A0A059EWA8_9MICR</name>
<dbReference type="AlphaFoldDB" id="A0A059EWA8"/>
<feature type="non-terminal residue" evidence="2">
    <location>
        <position position="54"/>
    </location>
</feature>
<dbReference type="EMBL" id="KK365329">
    <property type="protein sequence ID" value="KCZ79195.1"/>
    <property type="molecule type" value="Genomic_DNA"/>
</dbReference>
<evidence type="ECO:0000313" key="2">
    <source>
        <dbReference type="EMBL" id="KCZ79195.1"/>
    </source>
</evidence>
<keyword evidence="1" id="KW-0812">Transmembrane</keyword>
<sequence length="54" mass="6325">MSYVLILCFICLNRNVSLIYAYFLTKFILNDVLNYANTEYSMVSIIVLGMFLFI</sequence>